<evidence type="ECO:0000313" key="4">
    <source>
        <dbReference type="EMBL" id="KAG5261434.1"/>
    </source>
</evidence>
<dbReference type="InterPro" id="IPR015928">
    <property type="entry name" value="Aconitase/3IPM_dehydase_swvl"/>
</dbReference>
<dbReference type="Proteomes" id="UP000823561">
    <property type="component" value="Chromosome 24"/>
</dbReference>
<dbReference type="AlphaFoldDB" id="A0AAV6FF61"/>
<name>A0AAV6FF61_9TELE</name>
<organism evidence="4 5">
    <name type="scientific">Alosa alosa</name>
    <name type="common">allis shad</name>
    <dbReference type="NCBI Taxonomy" id="278164"/>
    <lineage>
        <taxon>Eukaryota</taxon>
        <taxon>Metazoa</taxon>
        <taxon>Chordata</taxon>
        <taxon>Craniata</taxon>
        <taxon>Vertebrata</taxon>
        <taxon>Euteleostomi</taxon>
        <taxon>Actinopterygii</taxon>
        <taxon>Neopterygii</taxon>
        <taxon>Teleostei</taxon>
        <taxon>Clupei</taxon>
        <taxon>Clupeiformes</taxon>
        <taxon>Clupeoidei</taxon>
        <taxon>Clupeidae</taxon>
        <taxon>Alosa</taxon>
    </lineage>
</organism>
<comment type="caution">
    <text evidence="4">The sequence shown here is derived from an EMBL/GenBank/DDBJ whole genome shotgun (WGS) entry which is preliminary data.</text>
</comment>
<dbReference type="Gene3D" id="3.20.19.10">
    <property type="entry name" value="Aconitase, domain 4"/>
    <property type="match status" value="2"/>
</dbReference>
<dbReference type="SUPFAM" id="SSF52016">
    <property type="entry name" value="LeuD/IlvD-like"/>
    <property type="match status" value="1"/>
</dbReference>
<keyword evidence="5" id="KW-1185">Reference proteome</keyword>
<dbReference type="InterPro" id="IPR000573">
    <property type="entry name" value="AconitaseA/IPMdHydase_ssu_swvl"/>
</dbReference>
<feature type="region of interest" description="Disordered" evidence="2">
    <location>
        <begin position="1"/>
        <end position="20"/>
    </location>
</feature>
<dbReference type="PANTHER" id="PTHR11670">
    <property type="entry name" value="ACONITASE/IRON-RESPONSIVE ELEMENT FAMILY MEMBER"/>
    <property type="match status" value="1"/>
</dbReference>
<feature type="domain" description="Aconitase A/isopropylmalate dehydratase small subunit swivel" evidence="3">
    <location>
        <begin position="18"/>
        <end position="69"/>
    </location>
</feature>
<proteinExistence type="predicted"/>
<dbReference type="Pfam" id="PF00694">
    <property type="entry name" value="Aconitase_C"/>
    <property type="match status" value="1"/>
</dbReference>
<gene>
    <name evidence="4" type="ORF">AALO_G00304480</name>
</gene>
<accession>A0AAV6FF61</accession>
<reference evidence="4" key="1">
    <citation type="submission" date="2020-10" db="EMBL/GenBank/DDBJ databases">
        <title>Chromosome-scale genome assembly of the Allis shad, Alosa alosa.</title>
        <authorList>
            <person name="Margot Z."/>
            <person name="Christophe K."/>
            <person name="Cabau C."/>
            <person name="Louis A."/>
            <person name="Berthelot C."/>
            <person name="Parey E."/>
            <person name="Roest Crollius H."/>
            <person name="Montfort J."/>
            <person name="Robinson-Rechavi M."/>
            <person name="Bucao C."/>
            <person name="Bouchez O."/>
            <person name="Gislard M."/>
            <person name="Lluch J."/>
            <person name="Milhes M."/>
            <person name="Lampietro C."/>
            <person name="Lopez Roques C."/>
            <person name="Donnadieu C."/>
            <person name="Braasch I."/>
            <person name="Desvignes T."/>
            <person name="Postlethwait J."/>
            <person name="Bobe J."/>
            <person name="Guiguen Y."/>
        </authorList>
    </citation>
    <scope>NUCLEOTIDE SEQUENCE</scope>
    <source>
        <strain evidence="4">M-15738</strain>
        <tissue evidence="4">Blood</tissue>
    </source>
</reference>
<keyword evidence="1" id="KW-0408">Iron</keyword>
<sequence length="117" mass="13182">MEPMPASSPSQQVLGNKPKTLYQPTGETMDVFDAAERYQKDGYPLLVLAGKEYGSGSSRDWAAKGPFLLLTPRMLVDIKLDTGKSFQARMRFDTDVELTYYHHGGILNYMIRKMATE</sequence>
<protein>
    <recommendedName>
        <fullName evidence="3">Aconitase A/isopropylmalate dehydratase small subunit swivel domain-containing protein</fullName>
    </recommendedName>
</protein>
<dbReference type="InterPro" id="IPR006249">
    <property type="entry name" value="Aconitase/IRP2"/>
</dbReference>
<keyword evidence="1" id="KW-0411">Iron-sulfur</keyword>
<keyword evidence="1" id="KW-0479">Metal-binding</keyword>
<evidence type="ECO:0000313" key="5">
    <source>
        <dbReference type="Proteomes" id="UP000823561"/>
    </source>
</evidence>
<dbReference type="EMBL" id="JADWDJ010000024">
    <property type="protein sequence ID" value="KAG5261434.1"/>
    <property type="molecule type" value="Genomic_DNA"/>
</dbReference>
<evidence type="ECO:0000259" key="3">
    <source>
        <dbReference type="Pfam" id="PF00694"/>
    </source>
</evidence>
<evidence type="ECO:0000256" key="1">
    <source>
        <dbReference type="ARBA" id="ARBA00022485"/>
    </source>
</evidence>
<dbReference type="GO" id="GO:0030350">
    <property type="term" value="F:iron-responsive element binding"/>
    <property type="evidence" value="ECO:0007669"/>
    <property type="project" value="UniProtKB-ARBA"/>
</dbReference>
<evidence type="ECO:0000256" key="2">
    <source>
        <dbReference type="SAM" id="MobiDB-lite"/>
    </source>
</evidence>
<dbReference type="GO" id="GO:0051539">
    <property type="term" value="F:4 iron, 4 sulfur cluster binding"/>
    <property type="evidence" value="ECO:0007669"/>
    <property type="project" value="UniProtKB-KW"/>
</dbReference>
<keyword evidence="1" id="KW-0004">4Fe-4S</keyword>